<evidence type="ECO:0000259" key="2">
    <source>
        <dbReference type="PROSITE" id="PS50110"/>
    </source>
</evidence>
<dbReference type="PANTHER" id="PTHR44520:SF2">
    <property type="entry name" value="RESPONSE REGULATOR RCP1"/>
    <property type="match status" value="1"/>
</dbReference>
<dbReference type="SUPFAM" id="SSF52172">
    <property type="entry name" value="CheY-like"/>
    <property type="match status" value="1"/>
</dbReference>
<dbReference type="InterPro" id="IPR011006">
    <property type="entry name" value="CheY-like_superfamily"/>
</dbReference>
<keyword evidence="1" id="KW-0597">Phosphoprotein</keyword>
<dbReference type="Pfam" id="PF00072">
    <property type="entry name" value="Response_reg"/>
    <property type="match status" value="1"/>
</dbReference>
<dbReference type="SMART" id="SM00448">
    <property type="entry name" value="REC"/>
    <property type="match status" value="1"/>
</dbReference>
<protein>
    <submittedName>
        <fullName evidence="3">Rec domain</fullName>
    </submittedName>
</protein>
<dbReference type="GeneID" id="37638837"/>
<proteinExistence type="predicted"/>
<accession>A0A346PFS1</accession>
<organism evidence="3 4">
    <name type="scientific">Natrarchaeobaculum sulfurireducens</name>
    <dbReference type="NCBI Taxonomy" id="2044521"/>
    <lineage>
        <taxon>Archaea</taxon>
        <taxon>Methanobacteriati</taxon>
        <taxon>Methanobacteriota</taxon>
        <taxon>Stenosarchaea group</taxon>
        <taxon>Halobacteria</taxon>
        <taxon>Halobacteriales</taxon>
        <taxon>Natrialbaceae</taxon>
        <taxon>Natrarchaeobaculum</taxon>
    </lineage>
</organism>
<dbReference type="Proteomes" id="UP000258707">
    <property type="component" value="Chromosome"/>
</dbReference>
<dbReference type="PROSITE" id="PS50110">
    <property type="entry name" value="RESPONSE_REGULATORY"/>
    <property type="match status" value="1"/>
</dbReference>
<evidence type="ECO:0000256" key="1">
    <source>
        <dbReference type="PROSITE-ProRule" id="PRU00169"/>
    </source>
</evidence>
<reference evidence="4" key="1">
    <citation type="submission" date="2017-10" db="EMBL/GenBank/DDBJ databases">
        <title>Phenotypic and genomic properties of facultatively anaerobic sulfur-reducing natronoarchaea from hypersaline soda lakes.</title>
        <authorList>
            <person name="Sorokin D.Y."/>
            <person name="Kublanov I.V."/>
            <person name="Roman P."/>
            <person name="Sinninghe Damste J.S."/>
            <person name="Golyshin P.N."/>
            <person name="Rojo D."/>
            <person name="Ciordia S."/>
            <person name="Mena Md.C."/>
            <person name="Ferrer M."/>
            <person name="Messina E."/>
            <person name="Smedile F."/>
            <person name="La Spada G."/>
            <person name="La Cono V."/>
            <person name="Yakimov M.M."/>
        </authorList>
    </citation>
    <scope>NUCLEOTIDE SEQUENCE [LARGE SCALE GENOMIC DNA]</scope>
    <source>
        <strain evidence="4">AArc1</strain>
    </source>
</reference>
<dbReference type="InterPro" id="IPR001789">
    <property type="entry name" value="Sig_transdc_resp-reg_receiver"/>
</dbReference>
<dbReference type="Gene3D" id="3.40.50.2300">
    <property type="match status" value="1"/>
</dbReference>
<dbReference type="RefSeq" id="WP_117364447.1">
    <property type="nucleotide sequence ID" value="NZ_CP024047.1"/>
</dbReference>
<feature type="modified residue" description="4-aspartylphosphate" evidence="1">
    <location>
        <position position="66"/>
    </location>
</feature>
<dbReference type="CDD" id="cd17557">
    <property type="entry name" value="REC_Rcp-like"/>
    <property type="match status" value="1"/>
</dbReference>
<dbReference type="GO" id="GO:0000160">
    <property type="term" value="P:phosphorelay signal transduction system"/>
    <property type="evidence" value="ECO:0007669"/>
    <property type="project" value="InterPro"/>
</dbReference>
<evidence type="ECO:0000313" key="4">
    <source>
        <dbReference type="Proteomes" id="UP000258707"/>
    </source>
</evidence>
<dbReference type="EMBL" id="CP024047">
    <property type="protein sequence ID" value="AXR78366.1"/>
    <property type="molecule type" value="Genomic_DNA"/>
</dbReference>
<dbReference type="InterPro" id="IPR052893">
    <property type="entry name" value="TCS_response_regulator"/>
</dbReference>
<dbReference type="AlphaFoldDB" id="A0A346PFS1"/>
<dbReference type="KEGG" id="nan:AArc1_2048"/>
<sequence>MSTRFEEPVEILLVEDNPGDVRLVEIALRELSTDTELDVATDGTKALETLSGCLRNESVPDLVLLDLNLPRMGGFEFLDEIQDQPALARIPILVLTGSNACEDVAESYERAANAYLTKPADPAAYIEMVEAVADFWFDRVALPSTHA</sequence>
<name>A0A346PFS1_9EURY</name>
<feature type="domain" description="Response regulatory" evidence="2">
    <location>
        <begin position="10"/>
        <end position="133"/>
    </location>
</feature>
<dbReference type="PANTHER" id="PTHR44520">
    <property type="entry name" value="RESPONSE REGULATOR RCP1-RELATED"/>
    <property type="match status" value="1"/>
</dbReference>
<gene>
    <name evidence="3" type="ORF">AArc1_2048</name>
</gene>
<evidence type="ECO:0000313" key="3">
    <source>
        <dbReference type="EMBL" id="AXR78366.1"/>
    </source>
</evidence>